<accession>A0A9X1Z5L0</accession>
<protein>
    <recommendedName>
        <fullName evidence="2">UPF0231 protein L2749_09925</fullName>
    </recommendedName>
</protein>
<comment type="caution">
    <text evidence="3">The sequence shown here is derived from an EMBL/GenBank/DDBJ whole genome shotgun (WGS) entry which is preliminary data.</text>
</comment>
<keyword evidence="4" id="KW-1185">Reference proteome</keyword>
<organism evidence="3 4">
    <name type="scientific">Shewanella algicola</name>
    <dbReference type="NCBI Taxonomy" id="640633"/>
    <lineage>
        <taxon>Bacteria</taxon>
        <taxon>Pseudomonadati</taxon>
        <taxon>Pseudomonadota</taxon>
        <taxon>Gammaproteobacteria</taxon>
        <taxon>Alteromonadales</taxon>
        <taxon>Shewanellaceae</taxon>
        <taxon>Shewanella</taxon>
    </lineage>
</organism>
<dbReference type="RefSeq" id="WP_188925022.1">
    <property type="nucleotide sequence ID" value="NZ_BMQI01000018.1"/>
</dbReference>
<dbReference type="AlphaFoldDB" id="A0A9X1Z5L0"/>
<dbReference type="NCBIfam" id="NF003582">
    <property type="entry name" value="PRK05248.3-3"/>
    <property type="match status" value="1"/>
</dbReference>
<name>A0A9X1Z5L0_9GAMM</name>
<dbReference type="Pfam" id="PF06062">
    <property type="entry name" value="UPF0231"/>
    <property type="match status" value="1"/>
</dbReference>
<evidence type="ECO:0000256" key="2">
    <source>
        <dbReference type="HAMAP-Rule" id="MF_01053"/>
    </source>
</evidence>
<dbReference type="EMBL" id="JAKILJ010000019">
    <property type="protein sequence ID" value="MCL1105574.1"/>
    <property type="molecule type" value="Genomic_DNA"/>
</dbReference>
<dbReference type="HAMAP" id="MF_01053">
    <property type="entry name" value="UPF0231"/>
    <property type="match status" value="1"/>
</dbReference>
<evidence type="ECO:0000313" key="4">
    <source>
        <dbReference type="Proteomes" id="UP001139408"/>
    </source>
</evidence>
<evidence type="ECO:0000313" key="3">
    <source>
        <dbReference type="EMBL" id="MCL1105574.1"/>
    </source>
</evidence>
<dbReference type="Proteomes" id="UP001139408">
    <property type="component" value="Unassembled WGS sequence"/>
</dbReference>
<reference evidence="3" key="1">
    <citation type="submission" date="2022-01" db="EMBL/GenBank/DDBJ databases">
        <title>Whole genome-based taxonomy of the Shewanellaceae.</title>
        <authorList>
            <person name="Martin-Rodriguez A.J."/>
        </authorList>
    </citation>
    <scope>NUCLEOTIDE SEQUENCE</scope>
    <source>
        <strain evidence="3">DSM 23803</strain>
    </source>
</reference>
<dbReference type="InterPro" id="IPR008249">
    <property type="entry name" value="UPF0231"/>
</dbReference>
<evidence type="ECO:0000256" key="1">
    <source>
        <dbReference type="ARBA" id="ARBA00005367"/>
    </source>
</evidence>
<dbReference type="PIRSF" id="PIRSF006287">
    <property type="entry name" value="UCP006287"/>
    <property type="match status" value="1"/>
</dbReference>
<comment type="similarity">
    <text evidence="1 2">Belongs to the UPF0231 family.</text>
</comment>
<sequence length="123" mass="14400">MEYQFRRNRLEGTVFAEFSMDHEVLGRWFAEELGDDNSRANHILTQIILIKSGSKNHWRHIGADLTIDIDTEQVRVFANVIDFEEEHELDDAMNLYDAESESYCGLEDFEAVLQSWLAFINQK</sequence>
<proteinExistence type="inferred from homology"/>
<gene>
    <name evidence="3" type="ORF">L2749_09925</name>
</gene>